<comment type="similarity">
    <text evidence="12">Belongs to the phosphatidylserine decarboxylase family. PSD-B subfamily. Prokaryotic type I sub-subfamily.</text>
</comment>
<dbReference type="GO" id="GO:0006646">
    <property type="term" value="P:phosphatidylethanolamine biosynthetic process"/>
    <property type="evidence" value="ECO:0007669"/>
    <property type="project" value="UniProtKB-UniRule"/>
</dbReference>
<feature type="active site" description="Charge relay system; for autoendoproteolytic cleavage activity" evidence="12">
    <location>
        <position position="82"/>
    </location>
</feature>
<keyword evidence="6 12" id="KW-0472">Membrane</keyword>
<keyword evidence="10 12" id="KW-1208">Phospholipid metabolism</keyword>
<keyword evidence="2 12" id="KW-1003">Cell membrane</keyword>
<comment type="catalytic activity">
    <reaction evidence="12">
        <text>a 1,2-diacyl-sn-glycero-3-phospho-L-serine + H(+) = a 1,2-diacyl-sn-glycero-3-phosphoethanolamine + CO2</text>
        <dbReference type="Rhea" id="RHEA:20828"/>
        <dbReference type="ChEBI" id="CHEBI:15378"/>
        <dbReference type="ChEBI" id="CHEBI:16526"/>
        <dbReference type="ChEBI" id="CHEBI:57262"/>
        <dbReference type="ChEBI" id="CHEBI:64612"/>
        <dbReference type="EC" id="4.1.1.65"/>
    </reaction>
</comment>
<feature type="active site" description="Charge relay system; for autoendoproteolytic cleavage activity" evidence="12">
    <location>
        <position position="243"/>
    </location>
</feature>
<organism evidence="13 14">
    <name type="scientific">Seinonella peptonophila</name>
    <dbReference type="NCBI Taxonomy" id="112248"/>
    <lineage>
        <taxon>Bacteria</taxon>
        <taxon>Bacillati</taxon>
        <taxon>Bacillota</taxon>
        <taxon>Bacilli</taxon>
        <taxon>Bacillales</taxon>
        <taxon>Thermoactinomycetaceae</taxon>
        <taxon>Seinonella</taxon>
    </lineage>
</organism>
<comment type="pathway">
    <text evidence="12">Phospholipid metabolism; phosphatidylethanolamine biosynthesis; phosphatidylethanolamine from CDP-diacylglycerol: step 2/2.</text>
</comment>
<comment type="subunit">
    <text evidence="12">Heterodimer of a large membrane-associated beta subunit and a small pyruvoyl-containing alpha subunit.</text>
</comment>
<dbReference type="EMBL" id="FQVL01000003">
    <property type="protein sequence ID" value="SHE78880.1"/>
    <property type="molecule type" value="Genomic_DNA"/>
</dbReference>
<evidence type="ECO:0000256" key="9">
    <source>
        <dbReference type="ARBA" id="ARBA00023239"/>
    </source>
</evidence>
<dbReference type="Proteomes" id="UP000184476">
    <property type="component" value="Unassembled WGS sequence"/>
</dbReference>
<evidence type="ECO:0000256" key="10">
    <source>
        <dbReference type="ARBA" id="ARBA00023264"/>
    </source>
</evidence>
<accession>A0A1M4WCK5</accession>
<dbReference type="AlphaFoldDB" id="A0A1M4WCK5"/>
<feature type="chain" id="PRO_5023227308" description="Phosphatidylserine decarboxylase beta chain" evidence="12">
    <location>
        <begin position="1"/>
        <end position="242"/>
    </location>
</feature>
<feature type="active site" description="Schiff-base intermediate with substrate; via pyruvic acid; for decarboxylase activity" evidence="12">
    <location>
        <position position="243"/>
    </location>
</feature>
<dbReference type="InterPro" id="IPR003817">
    <property type="entry name" value="PS_Dcarbxylase"/>
</dbReference>
<dbReference type="GO" id="GO:0005886">
    <property type="term" value="C:plasma membrane"/>
    <property type="evidence" value="ECO:0007669"/>
    <property type="project" value="UniProtKB-SubCell"/>
</dbReference>
<keyword evidence="8 12" id="KW-0594">Phospholipid biosynthesis</keyword>
<dbReference type="InterPro" id="IPR033177">
    <property type="entry name" value="PSD-B"/>
</dbReference>
<evidence type="ECO:0000256" key="7">
    <source>
        <dbReference type="ARBA" id="ARBA00023145"/>
    </source>
</evidence>
<feature type="chain" id="PRO_5023227307" description="Phosphatidylserine decarboxylase alpha chain" evidence="12">
    <location>
        <begin position="243"/>
        <end position="276"/>
    </location>
</feature>
<comment type="cofactor">
    <cofactor evidence="12">
        <name>pyruvate</name>
        <dbReference type="ChEBI" id="CHEBI:15361"/>
    </cofactor>
    <text evidence="12">Binds 1 pyruvoyl group covalently per subunit.</text>
</comment>
<evidence type="ECO:0000313" key="13">
    <source>
        <dbReference type="EMBL" id="SHE78880.1"/>
    </source>
</evidence>
<dbReference type="HAMAP" id="MF_00662">
    <property type="entry name" value="PS_decarb_PSD_B_type1"/>
    <property type="match status" value="1"/>
</dbReference>
<gene>
    <name evidence="12" type="primary">psd</name>
    <name evidence="13" type="ORF">SAMN05444392_103151</name>
</gene>
<keyword evidence="5 12" id="KW-0443">Lipid metabolism</keyword>
<proteinExistence type="inferred from homology"/>
<evidence type="ECO:0000256" key="11">
    <source>
        <dbReference type="ARBA" id="ARBA00023317"/>
    </source>
</evidence>
<feature type="active site" description="Charge relay system; for autoendoproteolytic cleavage activity" evidence="12">
    <location>
        <position position="139"/>
    </location>
</feature>
<reference evidence="13 14" key="1">
    <citation type="submission" date="2016-11" db="EMBL/GenBank/DDBJ databases">
        <authorList>
            <person name="Jaros S."/>
            <person name="Januszkiewicz K."/>
            <person name="Wedrychowicz H."/>
        </authorList>
    </citation>
    <scope>NUCLEOTIDE SEQUENCE [LARGE SCALE GENOMIC DNA]</scope>
    <source>
        <strain evidence="13 14">DSM 44666</strain>
    </source>
</reference>
<evidence type="ECO:0000256" key="12">
    <source>
        <dbReference type="HAMAP-Rule" id="MF_00662"/>
    </source>
</evidence>
<dbReference type="NCBIfam" id="TIGR00163">
    <property type="entry name" value="PS_decarb"/>
    <property type="match status" value="1"/>
</dbReference>
<evidence type="ECO:0000256" key="3">
    <source>
        <dbReference type="ARBA" id="ARBA00022516"/>
    </source>
</evidence>
<keyword evidence="4 12" id="KW-0210">Decarboxylase</keyword>
<dbReference type="Pfam" id="PF02666">
    <property type="entry name" value="PS_Dcarbxylase"/>
    <property type="match status" value="1"/>
</dbReference>
<comment type="function">
    <text evidence="12">Catalyzes the formation of phosphatidylethanolamine (PtdEtn) from phosphatidylserine (PtdSer).</text>
</comment>
<dbReference type="PANTHER" id="PTHR10067:SF6">
    <property type="entry name" value="PHOSPHATIDYLSERINE DECARBOXYLASE PROENZYME, MITOCHONDRIAL"/>
    <property type="match status" value="1"/>
</dbReference>
<comment type="pathway">
    <text evidence="1">Lipid metabolism.</text>
</comment>
<comment type="PTM">
    <text evidence="12">Is synthesized initially as an inactive proenzyme. Formation of the active enzyme involves a self-maturation process in which the active site pyruvoyl group is generated from an internal serine residue via an autocatalytic post-translational modification. Two non-identical subunits are generated from the proenzyme in this reaction, and the pyruvate is formed at the N-terminus of the alpha chain, which is derived from the carboxyl end of the proenzyme. The autoendoproteolytic cleavage occurs by a canonical serine protease mechanism, in which the side chain hydroxyl group of the serine supplies its oxygen atom to form the C-terminus of the beta chain, while the remainder of the serine residue undergoes an oxidative deamination to produce ammonia and the pyruvoyl prosthetic group on the alpha chain. During this reaction, the Ser that is part of the protease active site of the proenzyme becomes the pyruvoyl prosthetic group, which constitutes an essential element of the active site of the mature decarboxylase.</text>
</comment>
<evidence type="ECO:0000313" key="14">
    <source>
        <dbReference type="Proteomes" id="UP000184476"/>
    </source>
</evidence>
<evidence type="ECO:0000256" key="1">
    <source>
        <dbReference type="ARBA" id="ARBA00005189"/>
    </source>
</evidence>
<keyword evidence="14" id="KW-1185">Reference proteome</keyword>
<evidence type="ECO:0000256" key="2">
    <source>
        <dbReference type="ARBA" id="ARBA00022475"/>
    </source>
</evidence>
<evidence type="ECO:0000256" key="4">
    <source>
        <dbReference type="ARBA" id="ARBA00022793"/>
    </source>
</evidence>
<feature type="site" description="Cleavage (non-hydrolytic); by autocatalysis" evidence="12">
    <location>
        <begin position="242"/>
        <end position="243"/>
    </location>
</feature>
<evidence type="ECO:0000256" key="6">
    <source>
        <dbReference type="ARBA" id="ARBA00023136"/>
    </source>
</evidence>
<protein>
    <recommendedName>
        <fullName evidence="12">Phosphatidylserine decarboxylase proenzyme</fullName>
        <ecNumber evidence="12">4.1.1.65</ecNumber>
    </recommendedName>
    <component>
        <recommendedName>
            <fullName evidence="12">Phosphatidylserine decarboxylase alpha chain</fullName>
        </recommendedName>
    </component>
    <component>
        <recommendedName>
            <fullName evidence="12">Phosphatidylserine decarboxylase beta chain</fullName>
        </recommendedName>
    </component>
</protein>
<feature type="modified residue" description="Pyruvic acid (Ser); by autocatalysis" evidence="12">
    <location>
        <position position="243"/>
    </location>
</feature>
<dbReference type="UniPathway" id="UPA00558">
    <property type="reaction ID" value="UER00616"/>
</dbReference>
<keyword evidence="11 12" id="KW-0670">Pyruvate</keyword>
<comment type="subcellular location">
    <subcellularLocation>
        <location evidence="12">Cell membrane</location>
        <topology evidence="12">Peripheral membrane protein</topology>
    </subcellularLocation>
</comment>
<dbReference type="STRING" id="112248.SAMN05444392_103151"/>
<keyword evidence="9 12" id="KW-0456">Lyase</keyword>
<keyword evidence="7 12" id="KW-0865">Zymogen</keyword>
<sequence length="276" mass="31562">MKKLLWKITPKKHLSRLVGKFARHSWSRGLIPLYIKAYRIDLEPIKKSVDQFENLLDFFIREYKPEARPLVADPQIIVSPVDGKISQAGSIEKDMLLQAKGVNYSLMELLANRMEHIERYIGGKFITIYLSPRDYHRIHMPITGAIEEFTYIPGELYPVNEWGVQFIPGLFARNERLITYIRTDNGGEVALIKVGATNVGSIRVEYDDQISTNKKGIGITHKCYSNPHKLHKGEELGRFEFGSTIILLFEPNQVDWVISPIPGTVVQMGQALARRK</sequence>
<evidence type="ECO:0000256" key="8">
    <source>
        <dbReference type="ARBA" id="ARBA00023209"/>
    </source>
</evidence>
<name>A0A1M4WCK5_9BACL</name>
<dbReference type="GO" id="GO:0004609">
    <property type="term" value="F:phosphatidylserine decarboxylase activity"/>
    <property type="evidence" value="ECO:0007669"/>
    <property type="project" value="UniProtKB-UniRule"/>
</dbReference>
<dbReference type="RefSeq" id="WP_073154246.1">
    <property type="nucleotide sequence ID" value="NZ_FQVL01000003.1"/>
</dbReference>
<keyword evidence="3 12" id="KW-0444">Lipid biosynthesis</keyword>
<dbReference type="EC" id="4.1.1.65" evidence="12"/>
<dbReference type="InterPro" id="IPR033178">
    <property type="entry name" value="PSD_type1_pro"/>
</dbReference>
<evidence type="ECO:0000256" key="5">
    <source>
        <dbReference type="ARBA" id="ARBA00023098"/>
    </source>
</evidence>
<dbReference type="PANTHER" id="PTHR10067">
    <property type="entry name" value="PHOSPHATIDYLSERINE DECARBOXYLASE"/>
    <property type="match status" value="1"/>
</dbReference>